<reference evidence="1" key="1">
    <citation type="submission" date="2019-11" db="EMBL/GenBank/DDBJ databases">
        <title>Microbial mats filling the niche in hypersaline microbial mats.</title>
        <authorList>
            <person name="Wong H.L."/>
            <person name="Macleod F.I."/>
            <person name="White R.A. III"/>
            <person name="Burns B.P."/>
        </authorList>
    </citation>
    <scope>NUCLEOTIDE SEQUENCE</scope>
    <source>
        <strain evidence="1">Bin_327</strain>
    </source>
</reference>
<organism evidence="1 2">
    <name type="scientific">candidate division WOR-3 bacterium</name>
    <dbReference type="NCBI Taxonomy" id="2052148"/>
    <lineage>
        <taxon>Bacteria</taxon>
        <taxon>Bacteria division WOR-3</taxon>
    </lineage>
</organism>
<comment type="caution">
    <text evidence="1">The sequence shown here is derived from an EMBL/GenBank/DDBJ whole genome shotgun (WGS) entry which is preliminary data.</text>
</comment>
<dbReference type="Proteomes" id="UP000630660">
    <property type="component" value="Unassembled WGS sequence"/>
</dbReference>
<name>A0A9D5QE07_UNCW3</name>
<dbReference type="EMBL" id="WJKJ01000344">
    <property type="protein sequence ID" value="MBD3365622.1"/>
    <property type="molecule type" value="Genomic_DNA"/>
</dbReference>
<gene>
    <name evidence="1" type="ORF">GF359_10455</name>
</gene>
<sequence length="116" mass="13014">MKRFAFLIPAVLSLIVFIPGKIHACPVGWEYVYEQGIPSAGFDFTHQGTHNVGVGAVYDEGMFFRHLLVVDISVWDVWPRDTIWTKVYDSILGEGRSIIKVADGYVIAGCFPEYSD</sequence>
<evidence type="ECO:0000313" key="2">
    <source>
        <dbReference type="Proteomes" id="UP000630660"/>
    </source>
</evidence>
<evidence type="ECO:0000313" key="1">
    <source>
        <dbReference type="EMBL" id="MBD3365622.1"/>
    </source>
</evidence>
<dbReference type="AlphaFoldDB" id="A0A9D5QE07"/>
<feature type="non-terminal residue" evidence="1">
    <location>
        <position position="116"/>
    </location>
</feature>
<accession>A0A9D5QE07</accession>
<protein>
    <submittedName>
        <fullName evidence="1">Uncharacterized protein</fullName>
    </submittedName>
</protein>
<proteinExistence type="predicted"/>